<comment type="similarity">
    <text evidence="1 5 7">Belongs to the IPP transferase family.</text>
</comment>
<dbReference type="PANTHER" id="PTHR11088:SF89">
    <property type="entry name" value="TRNA DIMETHYLALLYLTRANSFERASE"/>
    <property type="match status" value="1"/>
</dbReference>
<dbReference type="Proteomes" id="UP000094236">
    <property type="component" value="Unassembled WGS sequence"/>
</dbReference>
<comment type="catalytic activity">
    <reaction evidence="5 6">
        <text>adenosine(37) in tRNA + dimethylallyl diphosphate = N(6)-dimethylallyladenosine(37) in tRNA + diphosphate</text>
        <dbReference type="Rhea" id="RHEA:26482"/>
        <dbReference type="Rhea" id="RHEA-COMP:10162"/>
        <dbReference type="Rhea" id="RHEA-COMP:10375"/>
        <dbReference type="ChEBI" id="CHEBI:33019"/>
        <dbReference type="ChEBI" id="CHEBI:57623"/>
        <dbReference type="ChEBI" id="CHEBI:74411"/>
        <dbReference type="ChEBI" id="CHEBI:74415"/>
        <dbReference type="EC" id="2.5.1.75"/>
    </reaction>
</comment>
<evidence type="ECO:0000256" key="2">
    <source>
        <dbReference type="ARBA" id="ARBA00022679"/>
    </source>
</evidence>
<evidence type="ECO:0000256" key="6">
    <source>
        <dbReference type="RuleBase" id="RU003783"/>
    </source>
</evidence>
<keyword evidence="2 5" id="KW-0808">Transferase</keyword>
<dbReference type="EC" id="2.5.1.75" evidence="5 6"/>
<dbReference type="InterPro" id="IPR027417">
    <property type="entry name" value="P-loop_NTPase"/>
</dbReference>
<dbReference type="AlphaFoldDB" id="A0A1E4TR19"/>
<dbReference type="HAMAP" id="MF_00185">
    <property type="entry name" value="IPP_trans"/>
    <property type="match status" value="1"/>
</dbReference>
<evidence type="ECO:0000256" key="5">
    <source>
        <dbReference type="PIRNR" id="PIRNR039110"/>
    </source>
</evidence>
<name>A0A1E4TR19_PACTA</name>
<evidence type="ECO:0000256" key="4">
    <source>
        <dbReference type="ARBA" id="ARBA00022840"/>
    </source>
</evidence>
<reference evidence="9" key="1">
    <citation type="submission" date="2016-05" db="EMBL/GenBank/DDBJ databases">
        <title>Comparative genomics of biotechnologically important yeasts.</title>
        <authorList>
            <consortium name="DOE Joint Genome Institute"/>
            <person name="Riley R."/>
            <person name="Haridas S."/>
            <person name="Wolfe K.H."/>
            <person name="Lopes M.R."/>
            <person name="Hittinger C.T."/>
            <person name="Goker M."/>
            <person name="Salamov A."/>
            <person name="Wisecaver J."/>
            <person name="Long T.M."/>
            <person name="Aerts A.L."/>
            <person name="Barry K."/>
            <person name="Choi C."/>
            <person name="Clum A."/>
            <person name="Coughlan A.Y."/>
            <person name="Deshpande S."/>
            <person name="Douglass A.P."/>
            <person name="Hanson S.J."/>
            <person name="Klenk H.-P."/>
            <person name="Labutti K."/>
            <person name="Lapidus A."/>
            <person name="Lindquist E."/>
            <person name="Lipzen A."/>
            <person name="Meier-Kolthoff J.P."/>
            <person name="Ohm R.A."/>
            <person name="Otillar R.P."/>
            <person name="Pangilinan J."/>
            <person name="Peng Y."/>
            <person name="Rokas A."/>
            <person name="Rosa C.A."/>
            <person name="Scheuner C."/>
            <person name="Sibirny A.A."/>
            <person name="Slot J.C."/>
            <person name="Stielow J.B."/>
            <person name="Sun H."/>
            <person name="Kurtzman C.P."/>
            <person name="Blackwell M."/>
            <person name="Grigoriev I.V."/>
            <person name="Jeffries T.W."/>
        </authorList>
    </citation>
    <scope>NUCLEOTIDE SEQUENCE [LARGE SCALE GENOMIC DNA]</scope>
    <source>
        <strain evidence="9">NRRL Y-2460</strain>
    </source>
</reference>
<dbReference type="Gene3D" id="1.10.20.140">
    <property type="match status" value="1"/>
</dbReference>
<keyword evidence="5" id="KW-0963">Cytoplasm</keyword>
<protein>
    <recommendedName>
        <fullName evidence="5 6">tRNA dimethylallyltransferase</fullName>
        <ecNumber evidence="5 6">2.5.1.75</ecNumber>
    </recommendedName>
</protein>
<gene>
    <name evidence="8" type="ORF">PACTADRAFT_51074</name>
</gene>
<dbReference type="GO" id="GO:0006400">
    <property type="term" value="P:tRNA modification"/>
    <property type="evidence" value="ECO:0007669"/>
    <property type="project" value="TreeGrafter"/>
</dbReference>
<accession>A0A1E4TR19</accession>
<sequence length="465" mass="54424">MNVLKILCGAMKRSVMGSPINVISIIGTTGVGKSQFSIELAKRYNGEIINADSMQMYKRLDIITNKHPIEEREGIEHHVMNHVDWDKEYVIHRFREEAMAKIKEIHERGKVPIIVGGTHYYLQSLLFNNKTIKTNEQILEEDDEMRNLEKKLTREELNILNDSSPAELYSYLQKIDPIVSEKFHPNDSRRIKRCIEIFFLTKKRASDYYDEQAANKKFESSLNFNTLIFWLWSEQSVLAKRLDDRVDKMLAEGGIDEINELYRYYSSLKVKPDCEHGVFQVIGFKEFLPWLDSNSLQDDLFKKSIMDMKTRTRRYAKRQVKWIKNSLARDLASESLHNFSNGGKIYVLNATDLANWNDEVYQRGSSIAKKFLSSDAGQILEPQTPEGLEDLLPSFENNVDDHSIRTQNWKHYECDICKDDNGKPLVFVGEQYSIHLKSRKHRSYLNKGKKKREYEERLMSKRQTL</sequence>
<keyword evidence="5 6" id="KW-0819">tRNA processing</keyword>
<dbReference type="Gene3D" id="3.40.50.300">
    <property type="entry name" value="P-loop containing nucleotide triphosphate hydrolases"/>
    <property type="match status" value="1"/>
</dbReference>
<dbReference type="InterPro" id="IPR030666">
    <property type="entry name" value="IPP_transferase_euk"/>
</dbReference>
<dbReference type="InterPro" id="IPR018022">
    <property type="entry name" value="IPT"/>
</dbReference>
<dbReference type="InterPro" id="IPR039657">
    <property type="entry name" value="Dimethylallyltransferase"/>
</dbReference>
<dbReference type="EMBL" id="KV454016">
    <property type="protein sequence ID" value="ODV94195.1"/>
    <property type="molecule type" value="Genomic_DNA"/>
</dbReference>
<dbReference type="Gene3D" id="3.30.160.60">
    <property type="entry name" value="Classic Zinc Finger"/>
    <property type="match status" value="1"/>
</dbReference>
<comment type="function">
    <text evidence="5">Catalyzes the transfer of a dimethylallyl group onto the adenine at position 37.</text>
</comment>
<proteinExistence type="inferred from homology"/>
<evidence type="ECO:0000256" key="1">
    <source>
        <dbReference type="ARBA" id="ARBA00005842"/>
    </source>
</evidence>
<keyword evidence="3 5" id="KW-0547">Nucleotide-binding</keyword>
<keyword evidence="9" id="KW-1185">Reference proteome</keyword>
<evidence type="ECO:0000256" key="7">
    <source>
        <dbReference type="RuleBase" id="RU003785"/>
    </source>
</evidence>
<dbReference type="SUPFAM" id="SSF52540">
    <property type="entry name" value="P-loop containing nucleoside triphosphate hydrolases"/>
    <property type="match status" value="2"/>
</dbReference>
<dbReference type="GO" id="GO:0005739">
    <property type="term" value="C:mitochondrion"/>
    <property type="evidence" value="ECO:0007669"/>
    <property type="project" value="TreeGrafter"/>
</dbReference>
<dbReference type="PIRSF" id="PIRSF039110">
    <property type="entry name" value="IPP_transferase"/>
    <property type="match status" value="1"/>
</dbReference>
<organism evidence="8 9">
    <name type="scientific">Pachysolen tannophilus NRRL Y-2460</name>
    <dbReference type="NCBI Taxonomy" id="669874"/>
    <lineage>
        <taxon>Eukaryota</taxon>
        <taxon>Fungi</taxon>
        <taxon>Dikarya</taxon>
        <taxon>Ascomycota</taxon>
        <taxon>Saccharomycotina</taxon>
        <taxon>Pichiomycetes</taxon>
        <taxon>Pachysolenaceae</taxon>
        <taxon>Pachysolen</taxon>
    </lineage>
</organism>
<dbReference type="Pfam" id="PF01715">
    <property type="entry name" value="IPPT"/>
    <property type="match status" value="1"/>
</dbReference>
<evidence type="ECO:0000313" key="8">
    <source>
        <dbReference type="EMBL" id="ODV94195.1"/>
    </source>
</evidence>
<evidence type="ECO:0000256" key="3">
    <source>
        <dbReference type="ARBA" id="ARBA00022741"/>
    </source>
</evidence>
<dbReference type="PANTHER" id="PTHR11088">
    <property type="entry name" value="TRNA DIMETHYLALLYLTRANSFERASE"/>
    <property type="match status" value="1"/>
</dbReference>
<dbReference type="GO" id="GO:0052381">
    <property type="term" value="F:tRNA dimethylallyltransferase activity"/>
    <property type="evidence" value="ECO:0007669"/>
    <property type="project" value="UniProtKB-UniRule"/>
</dbReference>
<dbReference type="OrthoDB" id="775260at2759"/>
<evidence type="ECO:0000313" key="9">
    <source>
        <dbReference type="Proteomes" id="UP000094236"/>
    </source>
</evidence>
<dbReference type="GO" id="GO:0005524">
    <property type="term" value="F:ATP binding"/>
    <property type="evidence" value="ECO:0007669"/>
    <property type="project" value="UniProtKB-UniRule"/>
</dbReference>
<dbReference type="NCBIfam" id="TIGR00174">
    <property type="entry name" value="miaA"/>
    <property type="match status" value="1"/>
</dbReference>
<dbReference type="STRING" id="669874.A0A1E4TR19"/>
<keyword evidence="4 5" id="KW-0067">ATP-binding</keyword>